<proteinExistence type="predicted"/>
<dbReference type="PANTHER" id="PTHR45023">
    <property type="match status" value="1"/>
</dbReference>
<feature type="region of interest" description="Disordered" evidence="1">
    <location>
        <begin position="165"/>
        <end position="192"/>
    </location>
</feature>
<feature type="compositionally biased region" description="Basic residues" evidence="1">
    <location>
        <begin position="170"/>
        <end position="181"/>
    </location>
</feature>
<protein>
    <submittedName>
        <fullName evidence="2 3">Uncharacterized protein</fullName>
    </submittedName>
</protein>
<dbReference type="Gramene" id="KRH62862">
    <property type="protein sequence ID" value="KRH62862"/>
    <property type="gene ID" value="GLYMA_04G138000"/>
</dbReference>
<reference evidence="3" key="2">
    <citation type="submission" date="2018-02" db="UniProtKB">
        <authorList>
            <consortium name="EnsemblPlants"/>
        </authorList>
    </citation>
    <scope>IDENTIFICATION</scope>
    <source>
        <strain evidence="3">Williams 82</strain>
    </source>
</reference>
<dbReference type="STRING" id="3847.A0A0R0K866"/>
<evidence type="ECO:0000313" key="2">
    <source>
        <dbReference type="EMBL" id="KRH62862.1"/>
    </source>
</evidence>
<evidence type="ECO:0000313" key="4">
    <source>
        <dbReference type="Proteomes" id="UP000008827"/>
    </source>
</evidence>
<dbReference type="EMBL" id="CM000837">
    <property type="protein sequence ID" value="KRH62862.1"/>
    <property type="molecule type" value="Genomic_DNA"/>
</dbReference>
<dbReference type="OMA" id="VIWKENE"/>
<sequence>MKEKEEEGEGRKKEEEEAGEKNEKKERRDKITVEKIGGSLTKRQPQFAFAIEEDTHLISSWLNISTNPIVGVGQGKEVFWLRVIENYNKFRAVSLKKSSCTYNDVMLNAYVIWKENEGHDFGLEHAWQLLKDQPKWMKNSTSRAYSSTYNPEILVEDAEIDTPSPIIHPMGKKTTKRKRRAKESEHLPILWT</sequence>
<organism evidence="2">
    <name type="scientific">Glycine max</name>
    <name type="common">Soybean</name>
    <name type="synonym">Glycine hispida</name>
    <dbReference type="NCBI Taxonomy" id="3847"/>
    <lineage>
        <taxon>Eukaryota</taxon>
        <taxon>Viridiplantae</taxon>
        <taxon>Streptophyta</taxon>
        <taxon>Embryophyta</taxon>
        <taxon>Tracheophyta</taxon>
        <taxon>Spermatophyta</taxon>
        <taxon>Magnoliopsida</taxon>
        <taxon>eudicotyledons</taxon>
        <taxon>Gunneridae</taxon>
        <taxon>Pentapetalae</taxon>
        <taxon>rosids</taxon>
        <taxon>fabids</taxon>
        <taxon>Fabales</taxon>
        <taxon>Fabaceae</taxon>
        <taxon>Papilionoideae</taxon>
        <taxon>50 kb inversion clade</taxon>
        <taxon>NPAAA clade</taxon>
        <taxon>indigoferoid/millettioid clade</taxon>
        <taxon>Phaseoleae</taxon>
        <taxon>Glycine</taxon>
        <taxon>Glycine subgen. Soja</taxon>
    </lineage>
</organism>
<dbReference type="Proteomes" id="UP000008827">
    <property type="component" value="Chromosome 4"/>
</dbReference>
<gene>
    <name evidence="2" type="ORF">GLYMA_04G138000</name>
</gene>
<evidence type="ECO:0000313" key="3">
    <source>
        <dbReference type="EnsemblPlants" id="KRH62862"/>
    </source>
</evidence>
<dbReference type="InParanoid" id="A0A0R0K866"/>
<dbReference type="AlphaFoldDB" id="A0A0R0K866"/>
<evidence type="ECO:0000256" key="1">
    <source>
        <dbReference type="SAM" id="MobiDB-lite"/>
    </source>
</evidence>
<reference evidence="2 3" key="1">
    <citation type="journal article" date="2010" name="Nature">
        <title>Genome sequence of the palaeopolyploid soybean.</title>
        <authorList>
            <person name="Schmutz J."/>
            <person name="Cannon S.B."/>
            <person name="Schlueter J."/>
            <person name="Ma J."/>
            <person name="Mitros T."/>
            <person name="Nelson W."/>
            <person name="Hyten D.L."/>
            <person name="Song Q."/>
            <person name="Thelen J.J."/>
            <person name="Cheng J."/>
            <person name="Xu D."/>
            <person name="Hellsten U."/>
            <person name="May G.D."/>
            <person name="Yu Y."/>
            <person name="Sakurai T."/>
            <person name="Umezawa T."/>
            <person name="Bhattacharyya M.K."/>
            <person name="Sandhu D."/>
            <person name="Valliyodan B."/>
            <person name="Lindquist E."/>
            <person name="Peto M."/>
            <person name="Grant D."/>
            <person name="Shu S."/>
            <person name="Goodstein D."/>
            <person name="Barry K."/>
            <person name="Futrell-Griggs M."/>
            <person name="Abernathy B."/>
            <person name="Du J."/>
            <person name="Tian Z."/>
            <person name="Zhu L."/>
            <person name="Gill N."/>
            <person name="Joshi T."/>
            <person name="Libault M."/>
            <person name="Sethuraman A."/>
            <person name="Zhang X.-C."/>
            <person name="Shinozaki K."/>
            <person name="Nguyen H.T."/>
            <person name="Wing R.A."/>
            <person name="Cregan P."/>
            <person name="Specht J."/>
            <person name="Grimwood J."/>
            <person name="Rokhsar D."/>
            <person name="Stacey G."/>
            <person name="Shoemaker R.C."/>
            <person name="Jackson S.A."/>
        </authorList>
    </citation>
    <scope>NUCLEOTIDE SEQUENCE</scope>
    <source>
        <strain evidence="3">cv. Williams 82</strain>
        <tissue evidence="2">Callus</tissue>
    </source>
</reference>
<accession>A0A0R0K866</accession>
<reference evidence="2" key="3">
    <citation type="submission" date="2018-07" db="EMBL/GenBank/DDBJ databases">
        <title>WGS assembly of Glycine max.</title>
        <authorList>
            <person name="Schmutz J."/>
            <person name="Cannon S."/>
            <person name="Schlueter J."/>
            <person name="Ma J."/>
            <person name="Mitros T."/>
            <person name="Nelson W."/>
            <person name="Hyten D."/>
            <person name="Song Q."/>
            <person name="Thelen J."/>
            <person name="Cheng J."/>
            <person name="Xu D."/>
            <person name="Hellsten U."/>
            <person name="May G."/>
            <person name="Yu Y."/>
            <person name="Sakurai T."/>
            <person name="Umezawa T."/>
            <person name="Bhattacharyya M."/>
            <person name="Sandhu D."/>
            <person name="Valliyodan B."/>
            <person name="Lindquist E."/>
            <person name="Peto M."/>
            <person name="Grant D."/>
            <person name="Shu S."/>
            <person name="Goodstein D."/>
            <person name="Barry K."/>
            <person name="Futrell-Griggs M."/>
            <person name="Abernathy B."/>
            <person name="Du J."/>
            <person name="Tian Z."/>
            <person name="Zhu L."/>
            <person name="Gill N."/>
            <person name="Joshi T."/>
            <person name="Libault M."/>
            <person name="Sethuraman A."/>
            <person name="Zhang X."/>
            <person name="Shinozaki K."/>
            <person name="Nguyen H."/>
            <person name="Wing R."/>
            <person name="Cregan P."/>
            <person name="Specht J."/>
            <person name="Grimwood J."/>
            <person name="Rokhsar D."/>
            <person name="Stacey G."/>
            <person name="Shoemaker R."/>
            <person name="Jackson S."/>
        </authorList>
    </citation>
    <scope>NUCLEOTIDE SEQUENCE</scope>
    <source>
        <tissue evidence="2">Callus</tissue>
    </source>
</reference>
<dbReference type="EnsemblPlants" id="KRH62862">
    <property type="protein sequence ID" value="KRH62862"/>
    <property type="gene ID" value="GLYMA_04G138000"/>
</dbReference>
<feature type="region of interest" description="Disordered" evidence="1">
    <location>
        <begin position="1"/>
        <end position="31"/>
    </location>
</feature>
<name>A0A0R0K866_SOYBN</name>
<keyword evidence="4" id="KW-1185">Reference proteome</keyword>
<dbReference type="PANTHER" id="PTHR45023:SF4">
    <property type="entry name" value="GLYCINE-RICH PROTEIN-RELATED"/>
    <property type="match status" value="1"/>
</dbReference>